<feature type="region of interest" description="Disordered" evidence="1">
    <location>
        <begin position="257"/>
        <end position="278"/>
    </location>
</feature>
<evidence type="ECO:0000313" key="2">
    <source>
        <dbReference type="EMBL" id="KAH7033192.1"/>
    </source>
</evidence>
<dbReference type="RefSeq" id="XP_046014024.1">
    <property type="nucleotide sequence ID" value="XM_046161854.1"/>
</dbReference>
<protein>
    <submittedName>
        <fullName evidence="2">Uncharacterized protein</fullName>
    </submittedName>
</protein>
<name>A0A9P9BVB8_9PEZI</name>
<keyword evidence="3" id="KW-1185">Reference proteome</keyword>
<organism evidence="2 3">
    <name type="scientific">Microdochium trichocladiopsis</name>
    <dbReference type="NCBI Taxonomy" id="1682393"/>
    <lineage>
        <taxon>Eukaryota</taxon>
        <taxon>Fungi</taxon>
        <taxon>Dikarya</taxon>
        <taxon>Ascomycota</taxon>
        <taxon>Pezizomycotina</taxon>
        <taxon>Sordariomycetes</taxon>
        <taxon>Xylariomycetidae</taxon>
        <taxon>Xylariales</taxon>
        <taxon>Microdochiaceae</taxon>
        <taxon>Microdochium</taxon>
    </lineage>
</organism>
<dbReference type="GeneID" id="70191400"/>
<reference evidence="2" key="1">
    <citation type="journal article" date="2021" name="Nat. Commun.">
        <title>Genetic determinants of endophytism in the Arabidopsis root mycobiome.</title>
        <authorList>
            <person name="Mesny F."/>
            <person name="Miyauchi S."/>
            <person name="Thiergart T."/>
            <person name="Pickel B."/>
            <person name="Atanasova L."/>
            <person name="Karlsson M."/>
            <person name="Huettel B."/>
            <person name="Barry K.W."/>
            <person name="Haridas S."/>
            <person name="Chen C."/>
            <person name="Bauer D."/>
            <person name="Andreopoulos W."/>
            <person name="Pangilinan J."/>
            <person name="LaButti K."/>
            <person name="Riley R."/>
            <person name="Lipzen A."/>
            <person name="Clum A."/>
            <person name="Drula E."/>
            <person name="Henrissat B."/>
            <person name="Kohler A."/>
            <person name="Grigoriev I.V."/>
            <person name="Martin F.M."/>
            <person name="Hacquard S."/>
        </authorList>
    </citation>
    <scope>NUCLEOTIDE SEQUENCE</scope>
    <source>
        <strain evidence="2">MPI-CAGE-CH-0230</strain>
    </source>
</reference>
<evidence type="ECO:0000313" key="3">
    <source>
        <dbReference type="Proteomes" id="UP000756346"/>
    </source>
</evidence>
<dbReference type="AlphaFoldDB" id="A0A9P9BVB8"/>
<dbReference type="EMBL" id="JAGTJQ010000004">
    <property type="protein sequence ID" value="KAH7033192.1"/>
    <property type="molecule type" value="Genomic_DNA"/>
</dbReference>
<dbReference type="Proteomes" id="UP000756346">
    <property type="component" value="Unassembled WGS sequence"/>
</dbReference>
<sequence>MALVKTASELTCCLEIMPEASVKADMTDGAWQAGVVCFVGAPPPPSAAAASPKPAQNHPMPRHTLLATRCARAQNPPCTMHHVIVVFVPFDKTDRPTDRQTDSARLALAAPSQQHPDRRRRCARHPAHGNRLPLSGPGPSGPRRAPLRSTHLSQRLAALCGTTTAGPSLGMTWRMGKQAKHSTSAEPTHRPRPGALETSNLPDAKRNHLSHRRVASPENPPLGIPDFQIRTGFASDETPLPDRRRLRCSLPGDAAQERCAKRQKHGHGRRSTSSHALSGGLCSTTNYARLHPVRRKVLSHLVSPIILSCPEHEPPQRVTLGLQANSREPAAPRGLAIDTCMCSAARRSCL</sequence>
<feature type="compositionally biased region" description="Basic residues" evidence="1">
    <location>
        <begin position="261"/>
        <end position="272"/>
    </location>
</feature>
<feature type="compositionally biased region" description="Low complexity" evidence="1">
    <location>
        <begin position="131"/>
        <end position="147"/>
    </location>
</feature>
<proteinExistence type="predicted"/>
<accession>A0A9P9BVB8</accession>
<gene>
    <name evidence="2" type="ORF">B0I36DRAFT_407852</name>
</gene>
<evidence type="ECO:0000256" key="1">
    <source>
        <dbReference type="SAM" id="MobiDB-lite"/>
    </source>
</evidence>
<feature type="region of interest" description="Disordered" evidence="1">
    <location>
        <begin position="95"/>
        <end position="147"/>
    </location>
</feature>
<feature type="compositionally biased region" description="Basic residues" evidence="1">
    <location>
        <begin position="117"/>
        <end position="128"/>
    </location>
</feature>
<feature type="region of interest" description="Disordered" evidence="1">
    <location>
        <begin position="176"/>
        <end position="244"/>
    </location>
</feature>
<comment type="caution">
    <text evidence="2">The sequence shown here is derived from an EMBL/GenBank/DDBJ whole genome shotgun (WGS) entry which is preliminary data.</text>
</comment>